<dbReference type="PANTHER" id="PTHR43649:SF34">
    <property type="entry name" value="ABC TRANSPORTER PERIPLASMIC-BINDING PROTEIN YCJN-RELATED"/>
    <property type="match status" value="1"/>
</dbReference>
<dbReference type="RefSeq" id="WP_301239390.1">
    <property type="nucleotide sequence ID" value="NZ_JANRHH010000042.1"/>
</dbReference>
<dbReference type="PANTHER" id="PTHR43649">
    <property type="entry name" value="ARABINOSE-BINDING PROTEIN-RELATED"/>
    <property type="match status" value="1"/>
</dbReference>
<dbReference type="InterPro" id="IPR050490">
    <property type="entry name" value="Bact_solute-bd_prot1"/>
</dbReference>
<protein>
    <submittedName>
        <fullName evidence="5">Extracellular solute-binding protein</fullName>
    </submittedName>
</protein>
<accession>A0ABT8IP94</accession>
<evidence type="ECO:0000313" key="5">
    <source>
        <dbReference type="EMBL" id="MDN4594620.1"/>
    </source>
</evidence>
<organism evidence="5 6">
    <name type="scientific">Polycladomyces subterraneus</name>
    <dbReference type="NCBI Taxonomy" id="1016997"/>
    <lineage>
        <taxon>Bacteria</taxon>
        <taxon>Bacillati</taxon>
        <taxon>Bacillota</taxon>
        <taxon>Bacilli</taxon>
        <taxon>Bacillales</taxon>
        <taxon>Thermoactinomycetaceae</taxon>
        <taxon>Polycladomyces</taxon>
    </lineage>
</organism>
<keyword evidence="2" id="KW-0813">Transport</keyword>
<dbReference type="Gene3D" id="3.40.190.10">
    <property type="entry name" value="Periplasmic binding protein-like II"/>
    <property type="match status" value="2"/>
</dbReference>
<evidence type="ECO:0000313" key="6">
    <source>
        <dbReference type="Proteomes" id="UP001174196"/>
    </source>
</evidence>
<dbReference type="SUPFAM" id="SSF53850">
    <property type="entry name" value="Periplasmic binding protein-like II"/>
    <property type="match status" value="1"/>
</dbReference>
<evidence type="ECO:0000256" key="4">
    <source>
        <dbReference type="SAM" id="SignalP"/>
    </source>
</evidence>
<evidence type="ECO:0000256" key="2">
    <source>
        <dbReference type="ARBA" id="ARBA00022448"/>
    </source>
</evidence>
<comment type="caution">
    <text evidence="5">The sequence shown here is derived from an EMBL/GenBank/DDBJ whole genome shotgun (WGS) entry which is preliminary data.</text>
</comment>
<name>A0ABT8IP94_9BACL</name>
<dbReference type="InterPro" id="IPR006059">
    <property type="entry name" value="SBP"/>
</dbReference>
<keyword evidence="6" id="KW-1185">Reference proteome</keyword>
<reference evidence="5" key="1">
    <citation type="submission" date="2022-08" db="EMBL/GenBank/DDBJ databases">
        <title>Polycladomyces zharkentsis sp. nov., a novel thermophilic CMC and starch-degrading bacterium isolated from a geothermal spring in Kazakhstan.</title>
        <authorList>
            <person name="Mashzhan A."/>
            <person name="Kistaubaeva A."/>
            <person name="Javier-Lopez R."/>
            <person name="Birkeland N.-K."/>
        </authorList>
    </citation>
    <scope>NUCLEOTIDE SEQUENCE</scope>
    <source>
        <strain evidence="5">KSR 13</strain>
    </source>
</reference>
<gene>
    <name evidence="5" type="ORF">NWF35_12135</name>
</gene>
<dbReference type="Proteomes" id="UP001174196">
    <property type="component" value="Unassembled WGS sequence"/>
</dbReference>
<sequence>MRIRWWRVVAVVCLCALLTGCGQILAEARNAKPTIVQVAAFAGPESSVLEELAPLYEKQTGVKIRFVKFSYDALYTKELQSIYGKNGIYDVIFMDDPWVPTFAGGGYLHNLSDFGYRPEGFVKGALQVVQWPPPRGYPVPKGAQMKPGIYGLPVTGNVTMFVYRKDWAKKYGIQPDRWTWDDVFRLAEKTTGGGKYGWVMRSGSGNSAVTDFYPMLLAYGGKYFNDDWTCALDSPEALRALTHWVKLFRTYAPPGSASFGSDAVGNYMAKGKAAAAIMWPSGWANQMDRSKIGFVTVPGVKQPDGSVLQAPEVGVWSVGIPKNAPHAQEAYRFIRWLADKQQQKRYGSSGVAVPTRTDVLLDSQLLKKWPYYAAFYDSLEKGRMRPRTPAWPMVEQIFGNEVVRAELGEITPQQALRNACEQIDHYMRLHGYVKK</sequence>
<keyword evidence="3 4" id="KW-0732">Signal</keyword>
<evidence type="ECO:0000256" key="3">
    <source>
        <dbReference type="ARBA" id="ARBA00022729"/>
    </source>
</evidence>
<dbReference type="Pfam" id="PF01547">
    <property type="entry name" value="SBP_bac_1"/>
    <property type="match status" value="1"/>
</dbReference>
<proteinExistence type="inferred from homology"/>
<feature type="signal peptide" evidence="4">
    <location>
        <begin position="1"/>
        <end position="26"/>
    </location>
</feature>
<feature type="chain" id="PRO_5046981581" evidence="4">
    <location>
        <begin position="27"/>
        <end position="435"/>
    </location>
</feature>
<evidence type="ECO:0000256" key="1">
    <source>
        <dbReference type="ARBA" id="ARBA00008520"/>
    </source>
</evidence>
<comment type="similarity">
    <text evidence="1">Belongs to the bacterial solute-binding protein 1 family.</text>
</comment>
<dbReference type="EMBL" id="JANRHH010000042">
    <property type="protein sequence ID" value="MDN4594620.1"/>
    <property type="molecule type" value="Genomic_DNA"/>
</dbReference>
<dbReference type="PROSITE" id="PS51257">
    <property type="entry name" value="PROKAR_LIPOPROTEIN"/>
    <property type="match status" value="1"/>
</dbReference>